<dbReference type="EMBL" id="LACI01002437">
    <property type="protein sequence ID" value="KJU82037.1"/>
    <property type="molecule type" value="Genomic_DNA"/>
</dbReference>
<dbReference type="Gene3D" id="3.30.2000.10">
    <property type="entry name" value="Phage tail protein-like"/>
    <property type="match status" value="1"/>
</dbReference>
<organism evidence="1 2">
    <name type="scientific">Candidatus Magnetobacterium bavaricum</name>
    <dbReference type="NCBI Taxonomy" id="29290"/>
    <lineage>
        <taxon>Bacteria</taxon>
        <taxon>Pseudomonadati</taxon>
        <taxon>Nitrospirota</taxon>
        <taxon>Thermodesulfovibrionia</taxon>
        <taxon>Thermodesulfovibrionales</taxon>
        <taxon>Candidatus Magnetobacteriaceae</taxon>
        <taxon>Candidatus Magnetobacterium</taxon>
    </lineage>
</organism>
<gene>
    <name evidence="1" type="ORF">MBAV_005767</name>
</gene>
<dbReference type="AlphaFoldDB" id="A0A0F3GJN6"/>
<evidence type="ECO:0000313" key="2">
    <source>
        <dbReference type="Proteomes" id="UP000033423"/>
    </source>
</evidence>
<dbReference type="Proteomes" id="UP000033423">
    <property type="component" value="Unassembled WGS sequence"/>
</dbReference>
<keyword evidence="2" id="KW-1185">Reference proteome</keyword>
<comment type="caution">
    <text evidence="1">The sequence shown here is derived from an EMBL/GenBank/DDBJ whole genome shotgun (WGS) entry which is preliminary data.</text>
</comment>
<reference evidence="1 2" key="1">
    <citation type="submission" date="2015-02" db="EMBL/GenBank/DDBJ databases">
        <title>Single-cell genomics of uncultivated deep-branching MTB reveals a conserved set of magnetosome genes.</title>
        <authorList>
            <person name="Kolinko S."/>
            <person name="Richter M."/>
            <person name="Glockner F.O."/>
            <person name="Brachmann A."/>
            <person name="Schuler D."/>
        </authorList>
    </citation>
    <scope>NUCLEOTIDE SEQUENCE [LARGE SCALE GENOMIC DNA]</scope>
    <source>
        <strain evidence="1">TM-1</strain>
    </source>
</reference>
<accession>A0A0F3GJN6</accession>
<dbReference type="InterPro" id="IPR038042">
    <property type="entry name" value="Gp37-like"/>
</dbReference>
<sequence length="143" mass="15645">MEDILSIERAIIAKLKTIAALKNVGSYSGQFDTVLTLTLPAVLVMYDSATIDNVAGRGVHGIVTVRFTVLVVGKTSYGRETISTDVRSSLDAVRNALNGLQINGKNKILTWEGEKLEMISKAGEFWYAQSYKFIDSLSEGLKQ</sequence>
<evidence type="ECO:0000313" key="1">
    <source>
        <dbReference type="EMBL" id="KJU82037.1"/>
    </source>
</evidence>
<name>A0A0F3GJN6_9BACT</name>
<proteinExistence type="predicted"/>
<protein>
    <submittedName>
        <fullName evidence="1">Protein containing DUF1834</fullName>
    </submittedName>
</protein>